<dbReference type="Pfam" id="PF05650">
    <property type="entry name" value="DUF802"/>
    <property type="match status" value="7"/>
</dbReference>
<feature type="transmembrane region" description="Helical" evidence="1">
    <location>
        <begin position="158"/>
        <end position="180"/>
    </location>
</feature>
<keyword evidence="1" id="KW-1133">Transmembrane helix</keyword>
<name>A0A5E5P787_9BURK</name>
<evidence type="ECO:0000256" key="1">
    <source>
        <dbReference type="SAM" id="Phobius"/>
    </source>
</evidence>
<feature type="domain" description="DUF802" evidence="2">
    <location>
        <begin position="321"/>
        <end position="373"/>
    </location>
</feature>
<feature type="domain" description="DUF802" evidence="2">
    <location>
        <begin position="387"/>
        <end position="435"/>
    </location>
</feature>
<feature type="domain" description="DUF802" evidence="2">
    <location>
        <begin position="574"/>
        <end position="621"/>
    </location>
</feature>
<dbReference type="Proteomes" id="UP000364291">
    <property type="component" value="Unassembled WGS sequence"/>
</dbReference>
<feature type="domain" description="DUF802" evidence="2">
    <location>
        <begin position="686"/>
        <end position="738"/>
    </location>
</feature>
<dbReference type="AlphaFoldDB" id="A0A5E5P787"/>
<feature type="transmembrane region" description="Helical" evidence="1">
    <location>
        <begin position="31"/>
        <end position="48"/>
    </location>
</feature>
<keyword evidence="1" id="KW-0812">Transmembrane</keyword>
<dbReference type="RefSeq" id="WP_094067535.1">
    <property type="nucleotide sequence ID" value="NZ_CABPSX010000006.1"/>
</dbReference>
<feature type="domain" description="DUF802" evidence="2">
    <location>
        <begin position="636"/>
        <end position="683"/>
    </location>
</feature>
<keyword evidence="1" id="KW-0472">Membrane</keyword>
<feature type="transmembrane region" description="Helical" evidence="1">
    <location>
        <begin position="5"/>
        <end position="25"/>
    </location>
</feature>
<evidence type="ECO:0000259" key="2">
    <source>
        <dbReference type="Pfam" id="PF05650"/>
    </source>
</evidence>
<sequence length="1008" mass="106830">MTRYLVDLVAFVAGLAVVGWIAVGYAGTNNLALAVALLIAAVYLFGALELKRFHQATNALANAVSGLNAPPTSLPSWLDTLPAGLRTAVRLRVEGERVGLPGPALTPYLVGLLVLLGMLGTFLGMAATLRGTGLALEGATDLEAIRASLASPVKGLGFAFGTSVAGVATSAMLGLLAALARKQRAQVVQSLDARIVTTLRGFSQQHQRETTLQLLQQQATVMPALVDRLQDMMAAMERQSQALGERLVANQDALHAKTDASYAQLTSAMQQYLKDSVATTASAAGAAIRPEVEATMASLARETASWHQTVSGAMQDRMDGLSDRFEATTARVANVWKDSLDAQLRANELLATDLRAALSEFTQTFDARSSRLVDDVASRLETVTGHVSSAHAGVAQTWETSLAAQQRTNDSLAKELSSALSQFTQTFESRSAKLVDEVATRLETATGQVSASHAGVAQTWEASLAAQQQTNDALAKDLGATLAQFAQTFETRSAGLLADVTTRLDNATGSIATAQTTVAQAWEQALAQQQRSHNALTQDLGTALERFAQTFELRSGTLLADVAAKLDAASGNVAGAHERVAQAWDQSIALQQQANAALNTELAAALTRFSETFEQRSAHLIDGVSQRTEGAMQSVSETAAVVSGEWKHALTAQQSANEALARDLASALARFADTFETRASQLLQSVSAQMDSTSENVAQTWRDAIAEHARTSERLADGNQQLVAATTHAFTEHSASLLQALNAANAAHHDATAERETQRLSAWTETLEGTLATLRSEWQQVGAQTASQQQAICDTLARTALEMSEQTRANASDTIAEISRLVQTASEAPKAAAEIIGELRQKLSDSMVRDNAMLEERSRLLDTLGTLLDTVKHAGNEQRAAVDELVTTSAQLLERAGANLGDAIAAQTEKLTAASAQVAGSAVEIASLGDAFGAAVQSFGESNTQLLEHLQRIEAALDKSMARSDEQLGYYVAQAREVVELSVMSQKQILENLQDLAQTRAQPGSVAA</sequence>
<proteinExistence type="predicted"/>
<evidence type="ECO:0000313" key="3">
    <source>
        <dbReference type="EMBL" id="VVG72220.1"/>
    </source>
</evidence>
<dbReference type="Gene3D" id="1.20.5.1230">
    <property type="entry name" value="Apolipoprotein A-I"/>
    <property type="match status" value="1"/>
</dbReference>
<organism evidence="3 4">
    <name type="scientific">Pandoraea apista</name>
    <dbReference type="NCBI Taxonomy" id="93218"/>
    <lineage>
        <taxon>Bacteria</taxon>
        <taxon>Pseudomonadati</taxon>
        <taxon>Pseudomonadota</taxon>
        <taxon>Betaproteobacteria</taxon>
        <taxon>Burkholderiales</taxon>
        <taxon>Burkholderiaceae</taxon>
        <taxon>Pandoraea</taxon>
    </lineage>
</organism>
<feature type="transmembrane region" description="Helical" evidence="1">
    <location>
        <begin position="105"/>
        <end position="127"/>
    </location>
</feature>
<dbReference type="InterPro" id="IPR008520">
    <property type="entry name" value="DUF802"/>
</dbReference>
<gene>
    <name evidence="3" type="ORF">PAP18089_03213</name>
</gene>
<evidence type="ECO:0000313" key="4">
    <source>
        <dbReference type="Proteomes" id="UP000364291"/>
    </source>
</evidence>
<accession>A0A5E5P787</accession>
<protein>
    <recommendedName>
        <fullName evidence="2">DUF802 domain-containing protein</fullName>
    </recommendedName>
</protein>
<dbReference type="OrthoDB" id="6053769at2"/>
<feature type="domain" description="DUF802" evidence="2">
    <location>
        <begin position="439"/>
        <end position="497"/>
    </location>
</feature>
<dbReference type="EMBL" id="CABPSX010000006">
    <property type="protein sequence ID" value="VVG72220.1"/>
    <property type="molecule type" value="Genomic_DNA"/>
</dbReference>
<feature type="domain" description="DUF802" evidence="2">
    <location>
        <begin position="512"/>
        <end position="559"/>
    </location>
</feature>
<reference evidence="3 4" key="1">
    <citation type="submission" date="2019-08" db="EMBL/GenBank/DDBJ databases">
        <authorList>
            <person name="Peeters C."/>
        </authorList>
    </citation>
    <scope>NUCLEOTIDE SEQUENCE [LARGE SCALE GENOMIC DNA]</scope>
    <source>
        <strain evidence="3 4">LMG 18089</strain>
    </source>
</reference>